<dbReference type="Proteomes" id="UP000427373">
    <property type="component" value="Chromosome"/>
</dbReference>
<dbReference type="Gene3D" id="3.40.630.30">
    <property type="match status" value="1"/>
</dbReference>
<evidence type="ECO:0000313" key="5">
    <source>
        <dbReference type="Proteomes" id="UP000582213"/>
    </source>
</evidence>
<dbReference type="AlphaFoldDB" id="A0A650CJ79"/>
<dbReference type="InterPro" id="IPR016181">
    <property type="entry name" value="Acyl_CoA_acyltransferase"/>
</dbReference>
<dbReference type="CDD" id="cd04301">
    <property type="entry name" value="NAT_SF"/>
    <property type="match status" value="1"/>
</dbReference>
<protein>
    <submittedName>
        <fullName evidence="3">GNAT family N-acetyltransferase</fullName>
    </submittedName>
    <submittedName>
        <fullName evidence="2">GNAT superfamily N-acetyltransferase</fullName>
    </submittedName>
</protein>
<dbReference type="Proteomes" id="UP000582213">
    <property type="component" value="Unassembled WGS sequence"/>
</dbReference>
<keyword evidence="4" id="KW-1185">Reference proteome</keyword>
<dbReference type="KEGG" id="soh:D1869_11470"/>
<dbReference type="PROSITE" id="PS51186">
    <property type="entry name" value="GNAT"/>
    <property type="match status" value="1"/>
</dbReference>
<reference evidence="3 4" key="1">
    <citation type="submission" date="2019-10" db="EMBL/GenBank/DDBJ databases">
        <title>Genome Sequences from Six Type Strain Members of the Archaeal Family Sulfolobaceae: Acidianus ambivalens, Acidianus infernus, Metallosphaera prunae, Stygiolobus azoricus, Sulfolobus metallicus, and Sulfurisphaera ohwakuensis.</title>
        <authorList>
            <person name="Counts J.A."/>
            <person name="Kelly R.M."/>
        </authorList>
    </citation>
    <scope>NUCLEOTIDE SEQUENCE [LARGE SCALE GENOMIC DNA]</scope>
    <source>
        <strain evidence="3 4">TA-1</strain>
    </source>
</reference>
<evidence type="ECO:0000259" key="1">
    <source>
        <dbReference type="PROSITE" id="PS51186"/>
    </source>
</evidence>
<gene>
    <name evidence="3" type="ORF">D1869_11470</name>
    <name evidence="2" type="ORF">HNQ62_001171</name>
</gene>
<evidence type="ECO:0000313" key="3">
    <source>
        <dbReference type="EMBL" id="QGR17725.1"/>
    </source>
</evidence>
<dbReference type="PANTHER" id="PTHR43072:SF60">
    <property type="entry name" value="L-2,4-DIAMINOBUTYRIC ACID ACETYLTRANSFERASE"/>
    <property type="match status" value="1"/>
</dbReference>
<dbReference type="EMBL" id="CP045484">
    <property type="protein sequence ID" value="QGR17725.1"/>
    <property type="molecule type" value="Genomic_DNA"/>
</dbReference>
<dbReference type="InterPro" id="IPR000182">
    <property type="entry name" value="GNAT_dom"/>
</dbReference>
<reference evidence="2 5" key="2">
    <citation type="submission" date="2020-08" db="EMBL/GenBank/DDBJ databases">
        <title>Genomic Encyclopedia of Type Strains, Phase IV (KMG-IV): sequencing the most valuable type-strain genomes for metagenomic binning, comparative biology and taxonomic classification.</title>
        <authorList>
            <person name="Goeker M."/>
        </authorList>
    </citation>
    <scope>NUCLEOTIDE SEQUENCE [LARGE SCALE GENOMIC DNA]</scope>
    <source>
        <strain evidence="2 5">DSM 12421</strain>
    </source>
</reference>
<dbReference type="EMBL" id="JACHFY010000004">
    <property type="protein sequence ID" value="MBB5253410.1"/>
    <property type="molecule type" value="Genomic_DNA"/>
</dbReference>
<sequence length="157" mass="18262">MSLSVSIVYRKARPDDWKGILELYNSLSDDDLYLRFFTFHKLTEEEAKKIADTKEHYTVIAEIDGKIVGEASIYFDGEFAVVVHPDYRRLGIGTELVKKLIEFAKKTGIKRVRFYTLPENYPMIKIGKKLGFKIIEREDEVYAYLDLANENVILEKT</sequence>
<dbReference type="SUPFAM" id="SSF55729">
    <property type="entry name" value="Acyl-CoA N-acyltransferases (Nat)"/>
    <property type="match status" value="1"/>
</dbReference>
<feature type="domain" description="N-acetyltransferase" evidence="1">
    <location>
        <begin position="7"/>
        <end position="157"/>
    </location>
</feature>
<accession>A0A650CJ79</accession>
<dbReference type="PANTHER" id="PTHR43072">
    <property type="entry name" value="N-ACETYLTRANSFERASE"/>
    <property type="match status" value="1"/>
</dbReference>
<proteinExistence type="predicted"/>
<evidence type="ECO:0000313" key="4">
    <source>
        <dbReference type="Proteomes" id="UP000427373"/>
    </source>
</evidence>
<evidence type="ECO:0000313" key="2">
    <source>
        <dbReference type="EMBL" id="MBB5253410.1"/>
    </source>
</evidence>
<keyword evidence="3" id="KW-0808">Transferase</keyword>
<organism evidence="3 4">
    <name type="scientific">Sulfurisphaera ohwakuensis</name>
    <dbReference type="NCBI Taxonomy" id="69656"/>
    <lineage>
        <taxon>Archaea</taxon>
        <taxon>Thermoproteota</taxon>
        <taxon>Thermoprotei</taxon>
        <taxon>Sulfolobales</taxon>
        <taxon>Sulfolobaceae</taxon>
        <taxon>Sulfurisphaera</taxon>
    </lineage>
</organism>
<dbReference type="OrthoDB" id="43754at2157"/>
<name>A0A650CJ79_SULOH</name>
<dbReference type="GO" id="GO:0016747">
    <property type="term" value="F:acyltransferase activity, transferring groups other than amino-acyl groups"/>
    <property type="evidence" value="ECO:0007669"/>
    <property type="project" value="InterPro"/>
</dbReference>
<dbReference type="Pfam" id="PF00583">
    <property type="entry name" value="Acetyltransf_1"/>
    <property type="match status" value="1"/>
</dbReference>